<reference evidence="6 7" key="1">
    <citation type="journal article" date="2013" name="BMC Genomics">
        <title>Genomics-driven discovery of the pneumocandin biosynthetic gene cluster in the fungus Glarea lozoyensis.</title>
        <authorList>
            <person name="Chen L."/>
            <person name="Yue Q."/>
            <person name="Zhang X."/>
            <person name="Xiang M."/>
            <person name="Wang C."/>
            <person name="Li S."/>
            <person name="Che Y."/>
            <person name="Ortiz-Lopez F.J."/>
            <person name="Bills G.F."/>
            <person name="Liu X."/>
            <person name="An Z."/>
        </authorList>
    </citation>
    <scope>NUCLEOTIDE SEQUENCE [LARGE SCALE GENOMIC DNA]</scope>
    <source>
        <strain evidence="7">ATCC 20868 / MF5171</strain>
    </source>
</reference>
<keyword evidence="4" id="KW-1133">Transmembrane helix</keyword>
<feature type="transmembrane region" description="Helical" evidence="4">
    <location>
        <begin position="530"/>
        <end position="554"/>
    </location>
</feature>
<evidence type="ECO:0000313" key="6">
    <source>
        <dbReference type="EMBL" id="EPE31372.1"/>
    </source>
</evidence>
<feature type="compositionally biased region" description="Polar residues" evidence="3">
    <location>
        <begin position="665"/>
        <end position="684"/>
    </location>
</feature>
<dbReference type="Proteomes" id="UP000016922">
    <property type="component" value="Unassembled WGS sequence"/>
</dbReference>
<proteinExistence type="predicted"/>
<organism evidence="6 7">
    <name type="scientific">Glarea lozoyensis (strain ATCC 20868 / MF5171)</name>
    <dbReference type="NCBI Taxonomy" id="1116229"/>
    <lineage>
        <taxon>Eukaryota</taxon>
        <taxon>Fungi</taxon>
        <taxon>Dikarya</taxon>
        <taxon>Ascomycota</taxon>
        <taxon>Pezizomycotina</taxon>
        <taxon>Leotiomycetes</taxon>
        <taxon>Helotiales</taxon>
        <taxon>Helotiaceae</taxon>
        <taxon>Glarea</taxon>
    </lineage>
</organism>
<name>S3CYN4_GLAL2</name>
<dbReference type="AlphaFoldDB" id="S3CYN4"/>
<dbReference type="PANTHER" id="PTHR46228">
    <property type="entry name" value="KELCH DOMAIN-CONTAINING PROTEIN"/>
    <property type="match status" value="1"/>
</dbReference>
<dbReference type="OMA" id="KIKEYWP"/>
<keyword evidence="4" id="KW-0472">Membrane</keyword>
<keyword evidence="5" id="KW-0732">Signal</keyword>
<evidence type="ECO:0000256" key="3">
    <source>
        <dbReference type="SAM" id="MobiDB-lite"/>
    </source>
</evidence>
<feature type="chain" id="PRO_5005710903" evidence="5">
    <location>
        <begin position="22"/>
        <end position="817"/>
    </location>
</feature>
<dbReference type="SUPFAM" id="SSF50965">
    <property type="entry name" value="Galactose oxidase, central domain"/>
    <property type="match status" value="1"/>
</dbReference>
<keyword evidence="2" id="KW-0677">Repeat</keyword>
<evidence type="ECO:0000313" key="7">
    <source>
        <dbReference type="Proteomes" id="UP000016922"/>
    </source>
</evidence>
<feature type="region of interest" description="Disordered" evidence="3">
    <location>
        <begin position="661"/>
        <end position="708"/>
    </location>
</feature>
<feature type="signal peptide" evidence="5">
    <location>
        <begin position="1"/>
        <end position="21"/>
    </location>
</feature>
<feature type="compositionally biased region" description="Low complexity" evidence="3">
    <location>
        <begin position="782"/>
        <end position="792"/>
    </location>
</feature>
<dbReference type="KEGG" id="glz:GLAREA_12675"/>
<sequence>MVWTTSVFLALGLVRLAVSQAAGWQANQRNSTLCYWDSPRAAVIRDTLYIDGGYQWWTPGLADGTYGTVVNDGNPLGLVYLLNFSTPFNTTGTFNLSDAFTTISKAPGGGNANNIGPLYYDGAMFANDGEWITYGGLLKNTDAYKPQPADAIAAYQKYQYGPPRDQFQSGYALQSLPAGMTRYLTSGAAVSIPSENLAFYFSGLRSASKGEIFYQPASKNESQRAVYESDTLIGVDMTRQGQETWTNDTLPTTVPGRAGAELVWVPVSTQGVLIAIGGVINPSFALNNNKVNASEADESSKISPTFMKTVSVYDIEKKIWYEQNTTGTAPGALTQGCTVLASTQDGSSHNIYWYGGYDGLNPKSPFSDDVWVLSIPTFTWVKVKSGTSTHGRAGHKCTKPYPDQMIVVGGYADYGAAVPKCLEGGVLQIFNLSSTLWMDTYSPENWSNYSVPASVIAAIGGTSTGGSTQTAPATIGFSNTSMTALFGTKYNTTKIKQWYPYALQTVEANHTTPLPSAVPKPGSGGGTPSYLAPVLGVVLGLIFISLLVLAFVLWRKRRYFKANGTQTQSEAGTMDNNRWIANWLRGQPAVPANEKAPTVTTDETPMTPAEEEERAYTVPHPVAAEMAGVPIAEMADTSMPTELAGGFVPLTGANLNTRTHRLGHSLSTGSQNSYSHASEVSSDSPRPGISPIATPRADSPSLGELPENSTRLYSDISNVSASDRGHLRGISETSVSTDGGNQGLGIASRGVSPLPDRGVSPMPPPQVSEEQRLGIVSPLSPQPAAGFAPPAALRVPGSPSPSQKRKSQFEENLGDDK</sequence>
<dbReference type="HOGENOM" id="CLU_012508_1_0_1"/>
<dbReference type="GeneID" id="19471715"/>
<dbReference type="EMBL" id="KE145362">
    <property type="protein sequence ID" value="EPE31372.1"/>
    <property type="molecule type" value="Genomic_DNA"/>
</dbReference>
<dbReference type="InterPro" id="IPR015915">
    <property type="entry name" value="Kelch-typ_b-propeller"/>
</dbReference>
<keyword evidence="1" id="KW-0880">Kelch repeat</keyword>
<dbReference type="RefSeq" id="XP_008081647.1">
    <property type="nucleotide sequence ID" value="XM_008083456.1"/>
</dbReference>
<keyword evidence="4" id="KW-0812">Transmembrane</keyword>
<keyword evidence="7" id="KW-1185">Reference proteome</keyword>
<evidence type="ECO:0000256" key="5">
    <source>
        <dbReference type="SAM" id="SignalP"/>
    </source>
</evidence>
<protein>
    <submittedName>
        <fullName evidence="6">Galactose oxidase, central</fullName>
    </submittedName>
</protein>
<gene>
    <name evidence="6" type="ORF">GLAREA_12675</name>
</gene>
<feature type="region of interest" description="Disordered" evidence="3">
    <location>
        <begin position="730"/>
        <end position="817"/>
    </location>
</feature>
<dbReference type="PANTHER" id="PTHR46228:SF2">
    <property type="entry name" value="KELCH REPEAT PROTEIN (AFU_ORTHOLOGUE AFUA_4G14350)"/>
    <property type="match status" value="1"/>
</dbReference>
<dbReference type="eggNOG" id="ENOG502SIX7">
    <property type="taxonomic scope" value="Eukaryota"/>
</dbReference>
<evidence type="ECO:0000256" key="2">
    <source>
        <dbReference type="ARBA" id="ARBA00022737"/>
    </source>
</evidence>
<dbReference type="InterPro" id="IPR011043">
    <property type="entry name" value="Gal_Oxase/kelch_b-propeller"/>
</dbReference>
<dbReference type="OrthoDB" id="10251809at2759"/>
<dbReference type="Gene3D" id="2.120.10.80">
    <property type="entry name" value="Kelch-type beta propeller"/>
    <property type="match status" value="1"/>
</dbReference>
<accession>S3CYN4</accession>
<evidence type="ECO:0000256" key="4">
    <source>
        <dbReference type="SAM" id="Phobius"/>
    </source>
</evidence>
<evidence type="ECO:0000256" key="1">
    <source>
        <dbReference type="ARBA" id="ARBA00022441"/>
    </source>
</evidence>